<gene>
    <name evidence="2" type="primary">yidD</name>
    <name evidence="2" type="ORF">ACFSOY_11575</name>
</gene>
<dbReference type="RefSeq" id="WP_386046738.1">
    <property type="nucleotide sequence ID" value="NZ_JBHUIO010000005.1"/>
</dbReference>
<reference evidence="3" key="1">
    <citation type="journal article" date="2019" name="Int. J. Syst. Evol. Microbiol.">
        <title>The Global Catalogue of Microorganisms (GCM) 10K type strain sequencing project: providing services to taxonomists for standard genome sequencing and annotation.</title>
        <authorList>
            <consortium name="The Broad Institute Genomics Platform"/>
            <consortium name="The Broad Institute Genome Sequencing Center for Infectious Disease"/>
            <person name="Wu L."/>
            <person name="Ma J."/>
        </authorList>
    </citation>
    <scope>NUCLEOTIDE SEQUENCE [LARGE SCALE GENOMIC DNA]</scope>
    <source>
        <strain evidence="3">CGMCC 1.13574</strain>
    </source>
</reference>
<keyword evidence="1" id="KW-0472">Membrane</keyword>
<dbReference type="EMBL" id="JBHUIO010000005">
    <property type="protein sequence ID" value="MFD2170642.1"/>
    <property type="molecule type" value="Genomic_DNA"/>
</dbReference>
<comment type="caution">
    <text evidence="2">The sequence shown here is derived from an EMBL/GenBank/DDBJ whole genome shotgun (WGS) entry which is preliminary data.</text>
</comment>
<proteinExistence type="inferred from homology"/>
<comment type="function">
    <text evidence="1">Could be involved in insertion of integral membrane proteins into the membrane.</text>
</comment>
<accession>A0ABW4ZXB9</accession>
<keyword evidence="1" id="KW-1003">Cell membrane</keyword>
<dbReference type="NCBIfam" id="TIGR00278">
    <property type="entry name" value="membrane protein insertion efficiency factor YidD"/>
    <property type="match status" value="1"/>
</dbReference>
<sequence length="79" mass="9061">MKRALLLLFRFYQKFISPLKPPTCRFYPTCSQYGLQAVQTHGAVRGLLLTCKRIIKCGPWHPGGFDPVPEPYIDHDCSH</sequence>
<evidence type="ECO:0000313" key="2">
    <source>
        <dbReference type="EMBL" id="MFD2170642.1"/>
    </source>
</evidence>
<dbReference type="PANTHER" id="PTHR33383">
    <property type="entry name" value="MEMBRANE PROTEIN INSERTION EFFICIENCY FACTOR-RELATED"/>
    <property type="match status" value="1"/>
</dbReference>
<dbReference type="SMART" id="SM01234">
    <property type="entry name" value="Haemolytic"/>
    <property type="match status" value="1"/>
</dbReference>
<dbReference type="InterPro" id="IPR002696">
    <property type="entry name" value="Membr_insert_effic_factor_YidD"/>
</dbReference>
<protein>
    <recommendedName>
        <fullName evidence="1">Putative membrane protein insertion efficiency factor</fullName>
    </recommendedName>
</protein>
<dbReference type="Proteomes" id="UP001597343">
    <property type="component" value="Unassembled WGS sequence"/>
</dbReference>
<comment type="subcellular location">
    <subcellularLocation>
        <location evidence="1">Cell membrane</location>
        <topology evidence="1">Peripheral membrane protein</topology>
        <orientation evidence="1">Cytoplasmic side</orientation>
    </subcellularLocation>
</comment>
<keyword evidence="3" id="KW-1185">Reference proteome</keyword>
<dbReference type="HAMAP" id="MF_00386">
    <property type="entry name" value="UPF0161_YidD"/>
    <property type="match status" value="1"/>
</dbReference>
<dbReference type="PANTHER" id="PTHR33383:SF1">
    <property type="entry name" value="MEMBRANE PROTEIN INSERTION EFFICIENCY FACTOR-RELATED"/>
    <property type="match status" value="1"/>
</dbReference>
<name>A0ABW4ZXB9_9BACL</name>
<evidence type="ECO:0000313" key="3">
    <source>
        <dbReference type="Proteomes" id="UP001597343"/>
    </source>
</evidence>
<dbReference type="Pfam" id="PF01809">
    <property type="entry name" value="YidD"/>
    <property type="match status" value="1"/>
</dbReference>
<comment type="similarity">
    <text evidence="1">Belongs to the UPF0161 family.</text>
</comment>
<evidence type="ECO:0000256" key="1">
    <source>
        <dbReference type="HAMAP-Rule" id="MF_00386"/>
    </source>
</evidence>
<organism evidence="2 3">
    <name type="scientific">Tumebacillus lipolyticus</name>
    <dbReference type="NCBI Taxonomy" id="1280370"/>
    <lineage>
        <taxon>Bacteria</taxon>
        <taxon>Bacillati</taxon>
        <taxon>Bacillota</taxon>
        <taxon>Bacilli</taxon>
        <taxon>Bacillales</taxon>
        <taxon>Alicyclobacillaceae</taxon>
        <taxon>Tumebacillus</taxon>
    </lineage>
</organism>